<comment type="caution">
    <text evidence="1">The sequence shown here is derived from an EMBL/GenBank/DDBJ whole genome shotgun (WGS) entry which is preliminary data.</text>
</comment>
<name>A0AA46I6G3_9FUSO</name>
<gene>
    <name evidence="1" type="ORF">EV215_0329</name>
</gene>
<sequence>MKISGFTTIKNVSKLYYPVKESMMNNYSRKMFGFKSSNEVYEEKLVKLA</sequence>
<keyword evidence="2" id="KW-1185">Reference proteome</keyword>
<accession>A0AA46I6G3</accession>
<evidence type="ECO:0000313" key="2">
    <source>
        <dbReference type="Proteomes" id="UP000294678"/>
    </source>
</evidence>
<dbReference type="AlphaFoldDB" id="A0AA46I6G3"/>
<proteinExistence type="predicted"/>
<dbReference type="RefSeq" id="WP_166667309.1">
    <property type="nucleotide sequence ID" value="NZ_SOBG01000001.1"/>
</dbReference>
<protein>
    <submittedName>
        <fullName evidence="1">Uncharacterized protein</fullName>
    </submittedName>
</protein>
<dbReference type="EMBL" id="SOBG01000001">
    <property type="protein sequence ID" value="TDT72519.1"/>
    <property type="molecule type" value="Genomic_DNA"/>
</dbReference>
<reference evidence="1 2" key="1">
    <citation type="submission" date="2019-03" db="EMBL/GenBank/DDBJ databases">
        <title>Genomic Encyclopedia of Type Strains, Phase IV (KMG-IV): sequencing the most valuable type-strain genomes for metagenomic binning, comparative biology and taxonomic classification.</title>
        <authorList>
            <person name="Goeker M."/>
        </authorList>
    </citation>
    <scope>NUCLEOTIDE SEQUENCE [LARGE SCALE GENOMIC DNA]</scope>
    <source>
        <strain evidence="1 2">DSM 100055</strain>
    </source>
</reference>
<dbReference type="Proteomes" id="UP000294678">
    <property type="component" value="Unassembled WGS sequence"/>
</dbReference>
<evidence type="ECO:0000313" key="1">
    <source>
        <dbReference type="EMBL" id="TDT72519.1"/>
    </source>
</evidence>
<organism evidence="1 2">
    <name type="scientific">Hypnocyclicus thermotrophus</name>
    <dbReference type="NCBI Taxonomy" id="1627895"/>
    <lineage>
        <taxon>Bacteria</taxon>
        <taxon>Fusobacteriati</taxon>
        <taxon>Fusobacteriota</taxon>
        <taxon>Fusobacteriia</taxon>
        <taxon>Fusobacteriales</taxon>
        <taxon>Fusobacteriaceae</taxon>
        <taxon>Hypnocyclicus</taxon>
    </lineage>
</organism>